<dbReference type="AlphaFoldDB" id="A0A931BE08"/>
<evidence type="ECO:0000313" key="1">
    <source>
        <dbReference type="EMBL" id="MBF9073906.1"/>
    </source>
</evidence>
<accession>A0A931BE08</accession>
<dbReference type="Proteomes" id="UP000657385">
    <property type="component" value="Unassembled WGS sequence"/>
</dbReference>
<organism evidence="1 2">
    <name type="scientific">Streptacidiphilus fuscans</name>
    <dbReference type="NCBI Taxonomy" id="2789292"/>
    <lineage>
        <taxon>Bacteria</taxon>
        <taxon>Bacillati</taxon>
        <taxon>Actinomycetota</taxon>
        <taxon>Actinomycetes</taxon>
        <taxon>Kitasatosporales</taxon>
        <taxon>Streptomycetaceae</taxon>
        <taxon>Streptacidiphilus</taxon>
    </lineage>
</organism>
<sequence>MPELRKHAGRHYAVRFRYALPDNAWAVELSEAVPAPDAWAHMLVVAADVDGRLQVRVLIGDEGHQEVRPGQVGLRVGDVGPYQIMRWFMEQVTGQVERCRIAYAKDDLEAVE</sequence>
<evidence type="ECO:0000313" key="2">
    <source>
        <dbReference type="Proteomes" id="UP000657385"/>
    </source>
</evidence>
<dbReference type="EMBL" id="JADPRT010000029">
    <property type="protein sequence ID" value="MBF9073906.1"/>
    <property type="molecule type" value="Genomic_DNA"/>
</dbReference>
<dbReference type="RefSeq" id="WP_196198723.1">
    <property type="nucleotide sequence ID" value="NZ_JADPRT010000029.1"/>
</dbReference>
<proteinExistence type="predicted"/>
<reference evidence="1" key="1">
    <citation type="submission" date="2020-11" db="EMBL/GenBank/DDBJ databases">
        <title>Isolation and identification of active actinomycetes.</title>
        <authorList>
            <person name="Yu B."/>
        </authorList>
    </citation>
    <scope>NUCLEOTIDE SEQUENCE</scope>
    <source>
        <strain evidence="1">NEAU-YB345</strain>
    </source>
</reference>
<name>A0A931BE08_9ACTN</name>
<gene>
    <name evidence="1" type="ORF">I2501_38435</name>
</gene>
<keyword evidence="2" id="KW-1185">Reference proteome</keyword>
<comment type="caution">
    <text evidence="1">The sequence shown here is derived from an EMBL/GenBank/DDBJ whole genome shotgun (WGS) entry which is preliminary data.</text>
</comment>
<protein>
    <submittedName>
        <fullName evidence="1">Uncharacterized protein</fullName>
    </submittedName>
</protein>